<feature type="region of interest" description="Disordered" evidence="1">
    <location>
        <begin position="340"/>
        <end position="362"/>
    </location>
</feature>
<dbReference type="GO" id="GO:0006298">
    <property type="term" value="P:mismatch repair"/>
    <property type="evidence" value="ECO:0007669"/>
    <property type="project" value="InterPro"/>
</dbReference>
<sequence>MSALTFFSIGEFFCCRTVALKHITTSKVGRKKYKNLDFEYIVSSVAGYAKVAPIARKVKAGDDMAIAKAATMMTAAVRNVMPKDKQVVLVPIPNRTGRAGYTKTLAEKISEALHLPVIDALASNTHDPLYLVKKTNGSLDEVPLYFYRIRRLPRNKIPILIDNVLDTGHTAMAAYEAMGRQDTLMAVLGDTHKFTPNKWKSDIYPLIDNNMASKKKEEVQQQATLKEEPTAQTEKKAATKTTKLPKSKTLAEQYENMKEKHPDAVLLFRTGDFYTALNADASKVADTLGLKANKPAKAGDGSLQVTFPHHALDTNLPKLIRAGLRVAIVDSLEKKQNVEKAVSEKTETTAQEKKEEGKSVEKTATIKQEHQPREPQMVTVNGDKVSHAHAFQSKVNPADWFYVAQLNGKQLNPMKMDAADIAAYQKREAKVENMMQKYYPTKLAPKVSAEEYKAANILSDGRVIDKMTVYKEKDEQRADYGKYKLYAQVGDQRMSAPMTKEDQSAFFDRVTTPAALVEKNFGERLHLASAYAVYQLPANIKVEDIRVAKDNMDGKWKISAAVGENGRTEKKAISFDDGFSLFQAKTVTREQLAAKYLSEDIKVLSGQKQAISNGLKM</sequence>
<dbReference type="EMBL" id="QENY01000021">
    <property type="protein sequence ID" value="PVX49263.1"/>
    <property type="molecule type" value="Genomic_DNA"/>
</dbReference>
<feature type="region of interest" description="Disordered" evidence="1">
    <location>
        <begin position="224"/>
        <end position="243"/>
    </location>
</feature>
<evidence type="ECO:0000259" key="2">
    <source>
        <dbReference type="Pfam" id="PF01624"/>
    </source>
</evidence>
<dbReference type="InterPro" id="IPR000836">
    <property type="entry name" value="PRTase_dom"/>
</dbReference>
<gene>
    <name evidence="3" type="ORF">C7379_12140</name>
</gene>
<proteinExistence type="predicted"/>
<evidence type="ECO:0000313" key="4">
    <source>
        <dbReference type="Proteomes" id="UP000245870"/>
    </source>
</evidence>
<dbReference type="InterPro" id="IPR007695">
    <property type="entry name" value="DNA_mismatch_repair_MutS-lik_N"/>
</dbReference>
<dbReference type="SUPFAM" id="SSF55271">
    <property type="entry name" value="DNA repair protein MutS, domain I"/>
    <property type="match status" value="1"/>
</dbReference>
<name>A0A2U0U088_9BACT</name>
<dbReference type="Pfam" id="PF01624">
    <property type="entry name" value="MutS_I"/>
    <property type="match status" value="1"/>
</dbReference>
<dbReference type="CDD" id="cd06223">
    <property type="entry name" value="PRTases_typeI"/>
    <property type="match status" value="1"/>
</dbReference>
<dbReference type="AlphaFoldDB" id="A0A2U0U088"/>
<keyword evidence="4" id="KW-1185">Reference proteome</keyword>
<dbReference type="GO" id="GO:0030983">
    <property type="term" value="F:mismatched DNA binding"/>
    <property type="evidence" value="ECO:0007669"/>
    <property type="project" value="InterPro"/>
</dbReference>
<evidence type="ECO:0000256" key="1">
    <source>
        <dbReference type="SAM" id="MobiDB-lite"/>
    </source>
</evidence>
<dbReference type="InterPro" id="IPR029057">
    <property type="entry name" value="PRTase-like"/>
</dbReference>
<dbReference type="GO" id="GO:0005524">
    <property type="term" value="F:ATP binding"/>
    <property type="evidence" value="ECO:0007669"/>
    <property type="project" value="InterPro"/>
</dbReference>
<dbReference type="SUPFAM" id="SSF53271">
    <property type="entry name" value="PRTase-like"/>
    <property type="match status" value="1"/>
</dbReference>
<accession>A0A2U0U088</accession>
<dbReference type="InterPro" id="IPR016151">
    <property type="entry name" value="DNA_mismatch_repair_MutS_N"/>
</dbReference>
<evidence type="ECO:0000313" key="3">
    <source>
        <dbReference type="EMBL" id="PVX49263.1"/>
    </source>
</evidence>
<reference evidence="3 4" key="1">
    <citation type="submission" date="2018-05" db="EMBL/GenBank/DDBJ databases">
        <title>Genomic Encyclopedia of Type Strains, Phase IV (KMG-IV): sequencing the most valuable type-strain genomes for metagenomic binning, comparative biology and taxonomic classification.</title>
        <authorList>
            <person name="Goeker M."/>
        </authorList>
    </citation>
    <scope>NUCLEOTIDE SEQUENCE [LARGE SCALE GENOMIC DNA]</scope>
    <source>
        <strain evidence="3 4">DSM 100333</strain>
    </source>
</reference>
<comment type="caution">
    <text evidence="3">The sequence shown here is derived from an EMBL/GenBank/DDBJ whole genome shotgun (WGS) entry which is preliminary data.</text>
</comment>
<feature type="compositionally biased region" description="Basic and acidic residues" evidence="1">
    <location>
        <begin position="224"/>
        <end position="237"/>
    </location>
</feature>
<dbReference type="Proteomes" id="UP000245870">
    <property type="component" value="Unassembled WGS sequence"/>
</dbReference>
<feature type="domain" description="DNA mismatch repair protein MutS-like N-terminal" evidence="2">
    <location>
        <begin position="250"/>
        <end position="342"/>
    </location>
</feature>
<protein>
    <submittedName>
        <fullName evidence="3">MutS-like protein</fullName>
    </submittedName>
</protein>
<feature type="compositionally biased region" description="Basic and acidic residues" evidence="1">
    <location>
        <begin position="340"/>
        <end position="361"/>
    </location>
</feature>
<dbReference type="Gene3D" id="3.40.1170.10">
    <property type="entry name" value="DNA repair protein MutS, domain I"/>
    <property type="match status" value="1"/>
</dbReference>
<organism evidence="3 4">
    <name type="scientific">Hallella colorans</name>
    <dbReference type="NCBI Taxonomy" id="1703337"/>
    <lineage>
        <taxon>Bacteria</taxon>
        <taxon>Pseudomonadati</taxon>
        <taxon>Bacteroidota</taxon>
        <taxon>Bacteroidia</taxon>
        <taxon>Bacteroidales</taxon>
        <taxon>Prevotellaceae</taxon>
        <taxon>Hallella</taxon>
    </lineage>
</organism>